<keyword evidence="2" id="KW-1185">Reference proteome</keyword>
<dbReference type="Proteomes" id="UP000480246">
    <property type="component" value="Unassembled WGS sequence"/>
</dbReference>
<evidence type="ECO:0000313" key="2">
    <source>
        <dbReference type="Proteomes" id="UP000480246"/>
    </source>
</evidence>
<name>A0A7C8KX50_9BACI</name>
<dbReference type="AlphaFoldDB" id="A0A7C8KX50"/>
<gene>
    <name evidence="1" type="ORF">F9U64_15110</name>
</gene>
<proteinExistence type="predicted"/>
<organism evidence="1 2">
    <name type="scientific">Gracilibacillus oryzae</name>
    <dbReference type="NCBI Taxonomy" id="1672701"/>
    <lineage>
        <taxon>Bacteria</taxon>
        <taxon>Bacillati</taxon>
        <taxon>Bacillota</taxon>
        <taxon>Bacilli</taxon>
        <taxon>Bacillales</taxon>
        <taxon>Bacillaceae</taxon>
        <taxon>Gracilibacillus</taxon>
    </lineage>
</organism>
<dbReference type="InterPro" id="IPR030910">
    <property type="entry name" value="SLAP_dom"/>
</dbReference>
<reference evidence="1 2" key="1">
    <citation type="submission" date="2019-10" db="EMBL/GenBank/DDBJ databases">
        <title>Gracilibacillus sp. nov. isolated from rice seeds.</title>
        <authorList>
            <person name="He S."/>
        </authorList>
    </citation>
    <scope>NUCLEOTIDE SEQUENCE [LARGE SCALE GENOMIC DNA]</scope>
    <source>
        <strain evidence="1 2">TD8</strain>
    </source>
</reference>
<accession>A0A7C8KX50</accession>
<protein>
    <submittedName>
        <fullName evidence="1">SLAP domain-containing protein</fullName>
    </submittedName>
</protein>
<dbReference type="OrthoDB" id="1907642at2"/>
<dbReference type="NCBIfam" id="TIGR04398">
    <property type="entry name" value="SLAP_DUP"/>
    <property type="match status" value="1"/>
</dbReference>
<dbReference type="EMBL" id="WEID01000076">
    <property type="protein sequence ID" value="KAB8129338.1"/>
    <property type="molecule type" value="Genomic_DNA"/>
</dbReference>
<sequence>MMQKLFLEEKWEKTISAQDLEMIENIFKQTKNADNEQVRIIPIRFAVNHRTDLLCITLIHNFTNTNLNLTKVEIVLKKNGSELTSNLFEEQRLKLDAETSMPWTFIFPKGSYDEDKINGELTVDINYWQKD</sequence>
<comment type="caution">
    <text evidence="1">The sequence shown here is derived from an EMBL/GenBank/DDBJ whole genome shotgun (WGS) entry which is preliminary data.</text>
</comment>
<evidence type="ECO:0000313" key="1">
    <source>
        <dbReference type="EMBL" id="KAB8129338.1"/>
    </source>
</evidence>